<reference evidence="4" key="1">
    <citation type="journal article" date="2015" name="Nat. Genet.">
        <title>The genome and transcriptome of the zoonotic hookworm Ancylostoma ceylanicum identify infection-specific gene families.</title>
        <authorList>
            <person name="Schwarz E.M."/>
            <person name="Hu Y."/>
            <person name="Antoshechkin I."/>
            <person name="Miller M.M."/>
            <person name="Sternberg P.W."/>
            <person name="Aroian R.V."/>
        </authorList>
    </citation>
    <scope>NUCLEOTIDE SEQUENCE</scope>
    <source>
        <strain evidence="4">HY135</strain>
    </source>
</reference>
<organism evidence="3 4">
    <name type="scientific">Ancylostoma ceylanicum</name>
    <dbReference type="NCBI Taxonomy" id="53326"/>
    <lineage>
        <taxon>Eukaryota</taxon>
        <taxon>Metazoa</taxon>
        <taxon>Ecdysozoa</taxon>
        <taxon>Nematoda</taxon>
        <taxon>Chromadorea</taxon>
        <taxon>Rhabditida</taxon>
        <taxon>Rhabditina</taxon>
        <taxon>Rhabditomorpha</taxon>
        <taxon>Strongyloidea</taxon>
        <taxon>Ancylostomatidae</taxon>
        <taxon>Ancylostomatinae</taxon>
        <taxon>Ancylostoma</taxon>
    </lineage>
</organism>
<accession>A0A016WX52</accession>
<keyword evidence="4" id="KW-1185">Reference proteome</keyword>
<protein>
    <recommendedName>
        <fullName evidence="2">SCP domain-containing protein</fullName>
    </recommendedName>
</protein>
<evidence type="ECO:0000259" key="2">
    <source>
        <dbReference type="SMART" id="SM00198"/>
    </source>
</evidence>
<comment type="caution">
    <text evidence="3">The sequence shown here is derived from an EMBL/GenBank/DDBJ whole genome shotgun (WGS) entry which is preliminary data.</text>
</comment>
<dbReference type="InterPro" id="IPR035940">
    <property type="entry name" value="CAP_sf"/>
</dbReference>
<dbReference type="EMBL" id="JARK01000089">
    <property type="protein sequence ID" value="EYC43563.1"/>
    <property type="molecule type" value="Genomic_DNA"/>
</dbReference>
<dbReference type="SMART" id="SM00198">
    <property type="entry name" value="SCP"/>
    <property type="match status" value="1"/>
</dbReference>
<dbReference type="CDD" id="cd05380">
    <property type="entry name" value="CAP_euk"/>
    <property type="match status" value="1"/>
</dbReference>
<dbReference type="AlphaFoldDB" id="A0A016WX52"/>
<evidence type="ECO:0000313" key="4">
    <source>
        <dbReference type="Proteomes" id="UP000024635"/>
    </source>
</evidence>
<dbReference type="Gene3D" id="3.40.33.10">
    <property type="entry name" value="CAP"/>
    <property type="match status" value="1"/>
</dbReference>
<feature type="region of interest" description="Disordered" evidence="1">
    <location>
        <begin position="67"/>
        <end position="89"/>
    </location>
</feature>
<dbReference type="Pfam" id="PF00188">
    <property type="entry name" value="CAP"/>
    <property type="match status" value="1"/>
</dbReference>
<evidence type="ECO:0000313" key="3">
    <source>
        <dbReference type="EMBL" id="EYC43563.1"/>
    </source>
</evidence>
<feature type="compositionally biased region" description="Polar residues" evidence="1">
    <location>
        <begin position="67"/>
        <end position="80"/>
    </location>
</feature>
<dbReference type="InterPro" id="IPR014044">
    <property type="entry name" value="CAP_dom"/>
</dbReference>
<evidence type="ECO:0000256" key="1">
    <source>
        <dbReference type="SAM" id="MobiDB-lite"/>
    </source>
</evidence>
<dbReference type="SUPFAM" id="SSF55797">
    <property type="entry name" value="PR-1-like"/>
    <property type="match status" value="1"/>
</dbReference>
<name>A0A016WX52_9BILA</name>
<proteinExistence type="predicted"/>
<sequence>MVLAECEEKNINFPKHDEYVEKINEYRKIMVEGNQRNGNNGKLPTGENVAEMEWSCELERKASETLQSCPTDSQLRTDGTTEFLHSKDDGRDPMDVWLSEINNTNIDLHEHPEAPVKCHGKNRNYCNLVRYDASRIGCAKKECDGKTSVLCLTNKPPLQNEDVLYYWGRGACPIGKCRAPTNGCNNDTGLCFQPQTTRKARAIKKKLFCTFYRWKKRRNQATLIGTFGPPATPTCLTRAALSTNRPCIGLTSFEFKQMGVADDTSALIRVT</sequence>
<dbReference type="STRING" id="53326.A0A016WX52"/>
<feature type="domain" description="SCP" evidence="2">
    <location>
        <begin position="14"/>
        <end position="157"/>
    </location>
</feature>
<dbReference type="Proteomes" id="UP000024635">
    <property type="component" value="Unassembled WGS sequence"/>
</dbReference>
<gene>
    <name evidence="3" type="primary">Acey_s0489.g2365</name>
    <name evidence="3" type="ORF">Y032_0489g2365</name>
</gene>